<evidence type="ECO:0000256" key="10">
    <source>
        <dbReference type="ARBA" id="ARBA00022927"/>
    </source>
</evidence>
<evidence type="ECO:0000256" key="8">
    <source>
        <dbReference type="ARBA" id="ARBA00022816"/>
    </source>
</evidence>
<reference evidence="23" key="2">
    <citation type="submission" date="2025-09" db="UniProtKB">
        <authorList>
            <consortium name="Ensembl"/>
        </authorList>
    </citation>
    <scope>IDENTIFICATION</scope>
</reference>
<evidence type="ECO:0000256" key="1">
    <source>
        <dbReference type="ARBA" id="ARBA00001947"/>
    </source>
</evidence>
<feature type="region of interest" description="Disordered" evidence="21">
    <location>
        <begin position="576"/>
        <end position="595"/>
    </location>
</feature>
<evidence type="ECO:0000256" key="15">
    <source>
        <dbReference type="ARBA" id="ARBA00023242"/>
    </source>
</evidence>
<feature type="region of interest" description="Disordered" evidence="21">
    <location>
        <begin position="1072"/>
        <end position="1102"/>
    </location>
</feature>
<dbReference type="InterPro" id="IPR018892">
    <property type="entry name" value="Retro-transposon_transp_CS"/>
</dbReference>
<evidence type="ECO:0000256" key="9">
    <source>
        <dbReference type="ARBA" id="ARBA00022833"/>
    </source>
</evidence>
<feature type="compositionally biased region" description="Basic and acidic residues" evidence="21">
    <location>
        <begin position="1088"/>
        <end position="1097"/>
    </location>
</feature>
<keyword evidence="11" id="KW-0811">Translocation</keyword>
<dbReference type="Pfam" id="PF08604">
    <property type="entry name" value="Nup153"/>
    <property type="match status" value="1"/>
</dbReference>
<evidence type="ECO:0000259" key="22">
    <source>
        <dbReference type="PROSITE" id="PS50199"/>
    </source>
</evidence>
<dbReference type="GO" id="GO:0017056">
    <property type="term" value="F:structural constituent of nuclear pore"/>
    <property type="evidence" value="ECO:0007669"/>
    <property type="project" value="TreeGrafter"/>
</dbReference>
<evidence type="ECO:0000313" key="23">
    <source>
        <dbReference type="Ensembl" id="ENSNPEP00000020892.1"/>
    </source>
</evidence>
<keyword evidence="9" id="KW-0862">Zinc</keyword>
<evidence type="ECO:0000256" key="21">
    <source>
        <dbReference type="SAM" id="MobiDB-lite"/>
    </source>
</evidence>
<dbReference type="SMART" id="SM00547">
    <property type="entry name" value="ZnF_RBZ"/>
    <property type="match status" value="3"/>
</dbReference>
<dbReference type="InterPro" id="IPR013913">
    <property type="entry name" value="Nup153_N"/>
</dbReference>
<evidence type="ECO:0000256" key="20">
    <source>
        <dbReference type="PROSITE-ProRule" id="PRU00322"/>
    </source>
</evidence>
<keyword evidence="4" id="KW-0813">Transport</keyword>
<comment type="cofactor">
    <cofactor evidence="1">
        <name>Zn(2+)</name>
        <dbReference type="ChEBI" id="CHEBI:29105"/>
    </cofactor>
</comment>
<dbReference type="InterPro" id="IPR026054">
    <property type="entry name" value="Nucleoporin"/>
</dbReference>
<dbReference type="GO" id="GO:0031965">
    <property type="term" value="C:nuclear membrane"/>
    <property type="evidence" value="ECO:0007669"/>
    <property type="project" value="UniProtKB-SubCell"/>
</dbReference>
<dbReference type="GO" id="GO:0006606">
    <property type="term" value="P:protein import into nucleus"/>
    <property type="evidence" value="ECO:0007669"/>
    <property type="project" value="TreeGrafter"/>
</dbReference>
<feature type="domain" description="RanBP2-type" evidence="22">
    <location>
        <begin position="685"/>
        <end position="714"/>
    </location>
</feature>
<dbReference type="PANTHER" id="PTHR23193:SF23">
    <property type="entry name" value="NUCLEAR PORE COMPLEX PROTEIN NUP153"/>
    <property type="match status" value="1"/>
</dbReference>
<name>A0A8C6ZY40_NOTPE</name>
<dbReference type="InterPro" id="IPR036443">
    <property type="entry name" value="Znf_RanBP2_sf"/>
</dbReference>
<dbReference type="Ensembl" id="ENSNPET00000021435.1">
    <property type="protein sequence ID" value="ENSNPEP00000020892.1"/>
    <property type="gene ID" value="ENSNPEG00000010359.1"/>
</dbReference>
<keyword evidence="12" id="KW-0238">DNA-binding</keyword>
<comment type="similarity">
    <text evidence="16">Belongs to the NUP153 family.</text>
</comment>
<keyword evidence="5" id="KW-0479">Metal-binding</keyword>
<feature type="region of interest" description="Disordered" evidence="21">
    <location>
        <begin position="1150"/>
        <end position="1172"/>
    </location>
</feature>
<dbReference type="PROSITE" id="PS50199">
    <property type="entry name" value="ZF_RANBP2_2"/>
    <property type="match status" value="3"/>
</dbReference>
<dbReference type="SUPFAM" id="SSF90209">
    <property type="entry name" value="Ran binding protein zinc finger-like"/>
    <property type="match status" value="3"/>
</dbReference>
<feature type="region of interest" description="Disordered" evidence="21">
    <location>
        <begin position="607"/>
        <end position="630"/>
    </location>
</feature>
<keyword evidence="13" id="KW-0906">Nuclear pore complex</keyword>
<keyword evidence="15" id="KW-0539">Nucleus</keyword>
<dbReference type="GO" id="GO:0006405">
    <property type="term" value="P:RNA export from nucleus"/>
    <property type="evidence" value="ECO:0007669"/>
    <property type="project" value="TreeGrafter"/>
</dbReference>
<evidence type="ECO:0000256" key="18">
    <source>
        <dbReference type="ARBA" id="ARBA00078197"/>
    </source>
</evidence>
<keyword evidence="14" id="KW-0472">Membrane</keyword>
<keyword evidence="8" id="KW-0509">mRNA transport</keyword>
<accession>A0A8C6ZY40</accession>
<dbReference type="FunFam" id="4.10.1060.10:FF:000001">
    <property type="entry name" value="Nuclear pore complex protein Nup153"/>
    <property type="match status" value="3"/>
</dbReference>
<evidence type="ECO:0000256" key="12">
    <source>
        <dbReference type="ARBA" id="ARBA00023125"/>
    </source>
</evidence>
<evidence type="ECO:0000256" key="2">
    <source>
        <dbReference type="ARBA" id="ARBA00004126"/>
    </source>
</evidence>
<evidence type="ECO:0000256" key="19">
    <source>
        <dbReference type="ARBA" id="ARBA00079437"/>
    </source>
</evidence>
<evidence type="ECO:0000256" key="14">
    <source>
        <dbReference type="ARBA" id="ARBA00023136"/>
    </source>
</evidence>
<reference evidence="23" key="1">
    <citation type="submission" date="2025-08" db="UniProtKB">
        <authorList>
            <consortium name="Ensembl"/>
        </authorList>
    </citation>
    <scope>IDENTIFICATION</scope>
</reference>
<evidence type="ECO:0000256" key="6">
    <source>
        <dbReference type="ARBA" id="ARBA00022737"/>
    </source>
</evidence>
<dbReference type="Gene3D" id="4.10.1060.10">
    <property type="entry name" value="Zinc finger, RanBP2-type"/>
    <property type="match status" value="3"/>
</dbReference>
<dbReference type="GO" id="GO:0008139">
    <property type="term" value="F:nuclear localization sequence binding"/>
    <property type="evidence" value="ECO:0007669"/>
    <property type="project" value="TreeGrafter"/>
</dbReference>
<dbReference type="GO" id="GO:0051028">
    <property type="term" value="P:mRNA transport"/>
    <property type="evidence" value="ECO:0007669"/>
    <property type="project" value="UniProtKB-KW"/>
</dbReference>
<evidence type="ECO:0000256" key="13">
    <source>
        <dbReference type="ARBA" id="ARBA00023132"/>
    </source>
</evidence>
<evidence type="ECO:0000256" key="5">
    <source>
        <dbReference type="ARBA" id="ARBA00022723"/>
    </source>
</evidence>
<feature type="region of interest" description="Disordered" evidence="21">
    <location>
        <begin position="924"/>
        <end position="949"/>
    </location>
</feature>
<evidence type="ECO:0000256" key="4">
    <source>
        <dbReference type="ARBA" id="ARBA00022448"/>
    </source>
</evidence>
<dbReference type="Pfam" id="PF00641">
    <property type="entry name" value="Zn_ribbon_RanBP"/>
    <property type="match status" value="3"/>
</dbReference>
<evidence type="ECO:0000256" key="17">
    <source>
        <dbReference type="ARBA" id="ARBA00068609"/>
    </source>
</evidence>
<sequence length="1423" mass="146546">RGSGAGLEAEGRSSGVAGSARLELPHLGQLRPPLPRLGIISRVTESVKNIVPGWLQKYFNKSEDECVDTNESANQEENPVNFHHDYPDEDTIVIDGRVTPESARINLEEPSTSRSALNFSDVLTRPSLHRSHLNCTMLDSTVPHCQPSTSSALGIGSPGLSLVKEIKDSTSQHDDDNISTTSGFSSRASDKDIAVSKNTSAPPLWSTEAERSHSLSQHTAASSKKPAFNLSAFGALSPSLGNTSVFKTSQLGDSPFYPGKTTYGGAAASARQTKVRIAPYQTPVRRQMKAKQANVQSYGVTSSTARRILQSLEKMSSPLADAKRIPSSVSTPLSSVIDCCFLSKMETQHPPVQKLVTPKAISLSMSRTQYFKPSLSPATDSSKVRQRVDIKHKVSTFSYLCLPVFTSLNTPASNGLSLGGGASGGGKMRRERGVHYVSKPGQEQQVSDSQVISFTEITEGTNEVNITQILILLKIQVQLASNTGSPVFRFSSPIVKSTEAEVLPPLSIGFTFSVPVVKSAELSGSSDTPVTSLLTLDTTTVNSTSNKKEENKEEYDGPFKPAKVLKEGSVLDILKSPGFGARQPDGSAAAPPAPASPVVYTRPAISSFSASEQSSPQAPPRWPSEPCDPCLQNKAPEDKCGTCQAAKAPAAESPRQAAGSSPGGASKPAASPPAALGFGDKFKTAPGTWDCDTCLVQNKPEATKCVACETPKPGTGVTPALTLPAPADAAAAVTSSSGGTDPAVTLGFGDKFKKPKGSWDCTVCLVTNKAEDSKCVACQSEKPGSSVPVTSSSVSAFPAASGTLLDLEKFKKPEGSWECEDCFVQNKAEDTKCVACGKAKPGTKAELKGRSGSAPVTSNAATPSFTFGVQSSASDSAHTLGSPRDFTFREQGSFKFGIPFEAASSNTGTGGFKFASSSGEFKFGVSSSDSKSEDSKKEEKTNTFTFGLPSTSSQAPSTFQFGTSNLGQQEKKEEPVLGGFNFGTSSASSTAPTENKTGVSGFTFGTVAEKEPVSASFAFKKSDEKKDEASSTKTGFSFGNVEPTPASQFVLGRTEEKQDSVASAAPLVFGKKADSDEPKAQPVFSFGKPEHTKEESTTKATFNFSFMKPSGKEAEQAKPTFTFGAQTSTSDQGAAKSAFSFLSPSSSSPALPTSSAGSGSSSVFGGSAASSTAQPGPVPAPFVFGQGGSTVSSSAFGSSAEPAASQAFGFASESKAATTSSSTVAAVAPFVFGSGGSGSTAASSGFTFGATTTTSSAGSSPSFVFGSGSSAPATGPAFGAAQLPAFGQSPAAGQPAAPPFASLFPAAPPAFGSVASGGQAAPAFGQPAAQQPGFGAAAASGAGPVFQFRSNAASFSFPSTPRVFTFGANPGAPAAPAQPAASSSFSFNQAAVFTVGTNGKNIFSASGSSVPGRKIKTAVRRRK</sequence>
<evidence type="ECO:0000256" key="3">
    <source>
        <dbReference type="ARBA" id="ARBA00004567"/>
    </source>
</evidence>
<evidence type="ECO:0000256" key="7">
    <source>
        <dbReference type="ARBA" id="ARBA00022771"/>
    </source>
</evidence>
<dbReference type="PANTHER" id="PTHR23193">
    <property type="entry name" value="NUCLEAR PORE COMPLEX PROTEIN NUP"/>
    <property type="match status" value="1"/>
</dbReference>
<feature type="compositionally biased region" description="Basic and acidic residues" evidence="21">
    <location>
        <begin position="930"/>
        <end position="941"/>
    </location>
</feature>
<feature type="region of interest" description="Disordered" evidence="21">
    <location>
        <begin position="168"/>
        <end position="220"/>
    </location>
</feature>
<keyword evidence="7 20" id="KW-0863">Zinc-finger</keyword>
<feature type="domain" description="RanBP2-type" evidence="22">
    <location>
        <begin position="813"/>
        <end position="842"/>
    </location>
</feature>
<dbReference type="GO" id="GO:0003677">
    <property type="term" value="F:DNA binding"/>
    <property type="evidence" value="ECO:0007669"/>
    <property type="project" value="UniProtKB-KW"/>
</dbReference>
<feature type="region of interest" description="Disordered" evidence="21">
    <location>
        <begin position="651"/>
        <end position="678"/>
    </location>
</feature>
<dbReference type="Proteomes" id="UP000694420">
    <property type="component" value="Unplaced"/>
</dbReference>
<organism evidence="23 24">
    <name type="scientific">Nothoprocta perdicaria</name>
    <name type="common">Chilean tinamou</name>
    <name type="synonym">Crypturus perdicarius</name>
    <dbReference type="NCBI Taxonomy" id="30464"/>
    <lineage>
        <taxon>Eukaryota</taxon>
        <taxon>Metazoa</taxon>
        <taxon>Chordata</taxon>
        <taxon>Craniata</taxon>
        <taxon>Vertebrata</taxon>
        <taxon>Euteleostomi</taxon>
        <taxon>Archelosauria</taxon>
        <taxon>Archosauria</taxon>
        <taxon>Dinosauria</taxon>
        <taxon>Saurischia</taxon>
        <taxon>Theropoda</taxon>
        <taxon>Coelurosauria</taxon>
        <taxon>Aves</taxon>
        <taxon>Palaeognathae</taxon>
        <taxon>Tinamiformes</taxon>
        <taxon>Tinamidae</taxon>
        <taxon>Nothoprocta</taxon>
    </lineage>
</organism>
<gene>
    <name evidence="23" type="primary">NUP153</name>
</gene>
<feature type="compositionally biased region" description="Low complexity" evidence="21">
    <location>
        <begin position="657"/>
        <end position="677"/>
    </location>
</feature>
<keyword evidence="10" id="KW-0653">Protein transport</keyword>
<dbReference type="InterPro" id="IPR001876">
    <property type="entry name" value="Znf_RanBP2"/>
</dbReference>
<keyword evidence="6" id="KW-0677">Repeat</keyword>
<evidence type="ECO:0000313" key="24">
    <source>
        <dbReference type="Proteomes" id="UP000694420"/>
    </source>
</evidence>
<proteinExistence type="inferred from homology"/>
<feature type="compositionally biased region" description="Low complexity" evidence="21">
    <location>
        <begin position="607"/>
        <end position="616"/>
    </location>
</feature>
<comment type="subcellular location">
    <subcellularLocation>
        <location evidence="2">Nucleus membrane</location>
    </subcellularLocation>
    <subcellularLocation>
        <location evidence="3">Nucleus</location>
        <location evidence="3">Nuclear pore complex</location>
    </subcellularLocation>
</comment>
<dbReference type="GO" id="GO:0008270">
    <property type="term" value="F:zinc ion binding"/>
    <property type="evidence" value="ECO:0007669"/>
    <property type="project" value="UniProtKB-KW"/>
</dbReference>
<evidence type="ECO:0000256" key="16">
    <source>
        <dbReference type="ARBA" id="ARBA00060842"/>
    </source>
</evidence>
<protein>
    <recommendedName>
        <fullName evidence="17">Nuclear pore complex protein Nup153</fullName>
    </recommendedName>
    <alternativeName>
        <fullName evidence="19">153 kDa nucleoporin</fullName>
    </alternativeName>
    <alternativeName>
        <fullName evidence="18">Nucleoporin Nup153</fullName>
    </alternativeName>
</protein>
<feature type="region of interest" description="Disordered" evidence="21">
    <location>
        <begin position="541"/>
        <end position="561"/>
    </location>
</feature>
<dbReference type="Pfam" id="PF10599">
    <property type="entry name" value="Nup_retrotrp_bd"/>
    <property type="match status" value="1"/>
</dbReference>
<feature type="compositionally biased region" description="Basic and acidic residues" evidence="21">
    <location>
        <begin position="546"/>
        <end position="557"/>
    </location>
</feature>
<evidence type="ECO:0000256" key="11">
    <source>
        <dbReference type="ARBA" id="ARBA00023010"/>
    </source>
</evidence>
<feature type="domain" description="RanBP2-type" evidence="22">
    <location>
        <begin position="755"/>
        <end position="784"/>
    </location>
</feature>
<keyword evidence="24" id="KW-1185">Reference proteome</keyword>
<dbReference type="PROSITE" id="PS01358">
    <property type="entry name" value="ZF_RANBP2_1"/>
    <property type="match status" value="3"/>
</dbReference>
<feature type="compositionally biased region" description="Polar residues" evidence="21">
    <location>
        <begin position="178"/>
        <end position="187"/>
    </location>
</feature>
<dbReference type="GO" id="GO:0005643">
    <property type="term" value="C:nuclear pore"/>
    <property type="evidence" value="ECO:0007669"/>
    <property type="project" value="UniProtKB-SubCell"/>
</dbReference>